<dbReference type="PANTHER" id="PTHR23003:SF3">
    <property type="entry name" value="FI21236P1-RELATED"/>
    <property type="match status" value="1"/>
</dbReference>
<feature type="compositionally biased region" description="Basic residues" evidence="3">
    <location>
        <begin position="90"/>
        <end position="111"/>
    </location>
</feature>
<dbReference type="GO" id="GO:0005634">
    <property type="term" value="C:nucleus"/>
    <property type="evidence" value="ECO:0007669"/>
    <property type="project" value="TreeGrafter"/>
</dbReference>
<name>A0A1J4MHX6_9CRYT</name>
<evidence type="ECO:0000256" key="2">
    <source>
        <dbReference type="PROSITE-ProRule" id="PRU00176"/>
    </source>
</evidence>
<keyword evidence="6" id="KW-1185">Reference proteome</keyword>
<accession>A0A1J4MHX6</accession>
<evidence type="ECO:0000313" key="5">
    <source>
        <dbReference type="EMBL" id="OII73838.1"/>
    </source>
</evidence>
<dbReference type="SUPFAM" id="SSF54928">
    <property type="entry name" value="RNA-binding domain, RBD"/>
    <property type="match status" value="2"/>
</dbReference>
<reference evidence="5 6" key="1">
    <citation type="submission" date="2016-10" db="EMBL/GenBank/DDBJ databases">
        <title>Reductive evolution of mitochondrial metabolism and differential evolution of invasion-related proteins in Cryptosporidium.</title>
        <authorList>
            <person name="Liu S."/>
            <person name="Roellig D.M."/>
            <person name="Guo Y."/>
            <person name="Li N."/>
            <person name="Frace M.A."/>
            <person name="Tang K."/>
            <person name="Zhang L."/>
            <person name="Feng Y."/>
            <person name="Xiao L."/>
        </authorList>
    </citation>
    <scope>NUCLEOTIDE SEQUENCE [LARGE SCALE GENOMIC DNA]</scope>
    <source>
        <strain evidence="5">30847</strain>
    </source>
</reference>
<evidence type="ECO:0000313" key="6">
    <source>
        <dbReference type="Proteomes" id="UP000186804"/>
    </source>
</evidence>
<keyword evidence="1 2" id="KW-0694">RNA-binding</keyword>
<dbReference type="Proteomes" id="UP000186804">
    <property type="component" value="Unassembled WGS sequence"/>
</dbReference>
<dbReference type="GeneID" id="92365949"/>
<dbReference type="InterPro" id="IPR035979">
    <property type="entry name" value="RBD_domain_sf"/>
</dbReference>
<feature type="domain" description="RRM" evidence="4">
    <location>
        <begin position="123"/>
        <end position="199"/>
    </location>
</feature>
<dbReference type="InterPro" id="IPR012677">
    <property type="entry name" value="Nucleotide-bd_a/b_plait_sf"/>
</dbReference>
<organism evidence="5 6">
    <name type="scientific">Cryptosporidium andersoni</name>
    <dbReference type="NCBI Taxonomy" id="117008"/>
    <lineage>
        <taxon>Eukaryota</taxon>
        <taxon>Sar</taxon>
        <taxon>Alveolata</taxon>
        <taxon>Apicomplexa</taxon>
        <taxon>Conoidasida</taxon>
        <taxon>Coccidia</taxon>
        <taxon>Eucoccidiorida</taxon>
        <taxon>Eimeriorina</taxon>
        <taxon>Cryptosporidiidae</taxon>
        <taxon>Cryptosporidium</taxon>
    </lineage>
</organism>
<dbReference type="GO" id="GO:0005737">
    <property type="term" value="C:cytoplasm"/>
    <property type="evidence" value="ECO:0007669"/>
    <property type="project" value="TreeGrafter"/>
</dbReference>
<dbReference type="InterPro" id="IPR000504">
    <property type="entry name" value="RRM_dom"/>
</dbReference>
<feature type="domain" description="RRM" evidence="4">
    <location>
        <begin position="7"/>
        <end position="84"/>
    </location>
</feature>
<dbReference type="AlphaFoldDB" id="A0A1J4MHX6"/>
<dbReference type="EMBL" id="LRBS01000100">
    <property type="protein sequence ID" value="OII73838.1"/>
    <property type="molecule type" value="Genomic_DNA"/>
</dbReference>
<dbReference type="GO" id="GO:0003729">
    <property type="term" value="F:mRNA binding"/>
    <property type="evidence" value="ECO:0007669"/>
    <property type="project" value="TreeGrafter"/>
</dbReference>
<evidence type="ECO:0000259" key="4">
    <source>
        <dbReference type="PROSITE" id="PS50102"/>
    </source>
</evidence>
<dbReference type="OrthoDB" id="272703at2759"/>
<proteinExistence type="predicted"/>
<evidence type="ECO:0000256" key="3">
    <source>
        <dbReference type="SAM" id="MobiDB-lite"/>
    </source>
</evidence>
<feature type="region of interest" description="Disordered" evidence="3">
    <location>
        <begin position="89"/>
        <end position="118"/>
    </location>
</feature>
<gene>
    <name evidence="5" type="ORF">cand_017640</name>
</gene>
<dbReference type="Gene3D" id="3.30.70.330">
    <property type="match status" value="2"/>
</dbReference>
<dbReference type="Pfam" id="PF00076">
    <property type="entry name" value="RRM_1"/>
    <property type="match status" value="2"/>
</dbReference>
<dbReference type="RefSeq" id="XP_067067208.1">
    <property type="nucleotide sequence ID" value="XM_067211998.1"/>
</dbReference>
<dbReference type="PANTHER" id="PTHR23003">
    <property type="entry name" value="RNA RECOGNITION MOTIF RRM DOMAIN CONTAINING PROTEIN"/>
    <property type="match status" value="1"/>
</dbReference>
<protein>
    <submittedName>
        <fullName evidence="5">RNA recognition domain-containing protein</fullName>
    </submittedName>
</protein>
<dbReference type="InterPro" id="IPR050374">
    <property type="entry name" value="RRT5_SRSF_SR"/>
</dbReference>
<dbReference type="CDD" id="cd00590">
    <property type="entry name" value="RRM_SF"/>
    <property type="match status" value="1"/>
</dbReference>
<dbReference type="PROSITE" id="PS50102">
    <property type="entry name" value="RRM"/>
    <property type="match status" value="2"/>
</dbReference>
<comment type="caution">
    <text evidence="5">The sequence shown here is derived from an EMBL/GenBank/DDBJ whole genome shotgun (WGS) entry which is preliminary data.</text>
</comment>
<dbReference type="VEuPathDB" id="CryptoDB:cand_017640"/>
<dbReference type="GO" id="GO:1990904">
    <property type="term" value="C:ribonucleoprotein complex"/>
    <property type="evidence" value="ECO:0007669"/>
    <property type="project" value="TreeGrafter"/>
</dbReference>
<dbReference type="SMART" id="SM00360">
    <property type="entry name" value="RRM"/>
    <property type="match status" value="2"/>
</dbReference>
<evidence type="ECO:0000256" key="1">
    <source>
        <dbReference type="ARBA" id="ARBA00022884"/>
    </source>
</evidence>
<sequence>MASNKTCRVYVGNLPWKAKWHDLKDHMRQAGSVVRADVFEDEVGRSRGCGVVEYSAPEEAQRAIAELNNSTILDRLIFVREDREEETNRFGRKSGKWGHNRGHSSRTRTHAPRPPLKDEHRGRQVFVTNLAWKTTRDDLAKVFSEIGPLDSCEVFYFDDGRSRGIATVVFKDLSHAQLAVEKLNDREVDGREILVRLDQ</sequence>